<sequence length="374" mass="40681">MLSILLLLPQVAKPVSSPPNDVVVVGHRAEDDLAKCLARACSPAEEVEASLQASVEQFADGRYNDAQRTLQRAIRRNRDHQAELPGPVSSLYATLATIAEHQGDEELWLSSARSNVRVLRRHLGAGSDATLEQRLAFADTLIGLGKRAAADDVCKDVQRSAGERGRTGLASSAAFRRAWLALLGQQDRKASRLADEAVLIAGSADRTMADLREIVRARIAIRHGDAGALDALAARLRQSTSKPPVLLFAPPIDDPNSKLLFADDPRVRFADVGYWVQPNGRTAGVEVLRTSGLGQWSRTILKQVSQRRYVPLDASPGQPGMYRIDRFTVRGSFGTPTGSHVSQRTGEPSIHIVDLTETDAMSVARRQHSEEGPR</sequence>
<organism evidence="1 2">
    <name type="scientific">Sphingomonas aerophila</name>
    <dbReference type="NCBI Taxonomy" id="1344948"/>
    <lineage>
        <taxon>Bacteria</taxon>
        <taxon>Pseudomonadati</taxon>
        <taxon>Pseudomonadota</taxon>
        <taxon>Alphaproteobacteria</taxon>
        <taxon>Sphingomonadales</taxon>
        <taxon>Sphingomonadaceae</taxon>
        <taxon>Sphingomonas</taxon>
    </lineage>
</organism>
<dbReference type="AlphaFoldDB" id="A0A7W9BBI0"/>
<evidence type="ECO:0000313" key="1">
    <source>
        <dbReference type="EMBL" id="MBB5714152.1"/>
    </source>
</evidence>
<accession>A0A7W9BBI0</accession>
<evidence type="ECO:0000313" key="2">
    <source>
        <dbReference type="Proteomes" id="UP000546200"/>
    </source>
</evidence>
<dbReference type="Proteomes" id="UP000546200">
    <property type="component" value="Unassembled WGS sequence"/>
</dbReference>
<dbReference type="EMBL" id="JACIJK010000002">
    <property type="protein sequence ID" value="MBB5714152.1"/>
    <property type="molecule type" value="Genomic_DNA"/>
</dbReference>
<proteinExistence type="predicted"/>
<comment type="caution">
    <text evidence="1">The sequence shown here is derived from an EMBL/GenBank/DDBJ whole genome shotgun (WGS) entry which is preliminary data.</text>
</comment>
<reference evidence="1 2" key="1">
    <citation type="submission" date="2020-08" db="EMBL/GenBank/DDBJ databases">
        <title>Genomic Encyclopedia of Type Strains, Phase IV (KMG-IV): sequencing the most valuable type-strain genomes for metagenomic binning, comparative biology and taxonomic classification.</title>
        <authorList>
            <person name="Goeker M."/>
        </authorList>
    </citation>
    <scope>NUCLEOTIDE SEQUENCE [LARGE SCALE GENOMIC DNA]</scope>
    <source>
        <strain evidence="1 2">DSM 100044</strain>
    </source>
</reference>
<name>A0A7W9BBI0_9SPHN</name>
<evidence type="ECO:0008006" key="3">
    <source>
        <dbReference type="Google" id="ProtNLM"/>
    </source>
</evidence>
<keyword evidence="2" id="KW-1185">Reference proteome</keyword>
<dbReference type="RefSeq" id="WP_184055182.1">
    <property type="nucleotide sequence ID" value="NZ_JACIJK010000002.1"/>
</dbReference>
<protein>
    <recommendedName>
        <fullName evidence="3">Tetratricopeptide repeat protein</fullName>
    </recommendedName>
</protein>
<gene>
    <name evidence="1" type="ORF">FHS94_000975</name>
</gene>